<evidence type="ECO:0000256" key="1">
    <source>
        <dbReference type="SAM" id="SignalP"/>
    </source>
</evidence>
<dbReference type="Proteomes" id="UP000011124">
    <property type="component" value="Chromosome"/>
</dbReference>
<keyword evidence="3" id="KW-1185">Reference proteome</keyword>
<dbReference type="KEGG" id="ssg:Selsp_0208"/>
<evidence type="ECO:0000313" key="2">
    <source>
        <dbReference type="EMBL" id="AEB99185.1"/>
    </source>
</evidence>
<feature type="chain" id="PRO_5003308967" description="DUF5590 domain-containing protein" evidence="1">
    <location>
        <begin position="23"/>
        <end position="161"/>
    </location>
</feature>
<feature type="signal peptide" evidence="1">
    <location>
        <begin position="1"/>
        <end position="22"/>
    </location>
</feature>
<evidence type="ECO:0000313" key="3">
    <source>
        <dbReference type="Proteomes" id="UP000011124"/>
    </source>
</evidence>
<reference evidence="2 3" key="1">
    <citation type="submission" date="2011-04" db="EMBL/GenBank/DDBJ databases">
        <title>The complete genome of Selenomonas sputigena DSM 20758.</title>
        <authorList>
            <consortium name="US DOE Joint Genome Institute (JGI-PGF)"/>
            <person name="Lucas S."/>
            <person name="Copeland A."/>
            <person name="Lapidus A."/>
            <person name="Bruce D."/>
            <person name="Goodwin L."/>
            <person name="Pitluck S."/>
            <person name="Peters L."/>
            <person name="Kyrpides N."/>
            <person name="Mavromatis K."/>
            <person name="Ivanova N."/>
            <person name="Ovchinnikova G."/>
            <person name="Teshima H."/>
            <person name="Detter J.C."/>
            <person name="Tapia R."/>
            <person name="Han C."/>
            <person name="Land M."/>
            <person name="Hauser L."/>
            <person name="Markowitz V."/>
            <person name="Cheng J.-F."/>
            <person name="Hugenholtz P."/>
            <person name="Woyke T."/>
            <person name="Wu D."/>
            <person name="Gronow S."/>
            <person name="Wellnitz S."/>
            <person name="Schneider S."/>
            <person name="Klenk H.-P."/>
            <person name="Eisen J.A."/>
        </authorList>
    </citation>
    <scope>NUCLEOTIDE SEQUENCE [LARGE SCALE GENOMIC DNA]</scope>
    <source>
        <strain evidence="3">ATCC 35185 / DSM 20758 / VPI D19B-28</strain>
    </source>
</reference>
<evidence type="ECO:0008006" key="4">
    <source>
        <dbReference type="Google" id="ProtNLM"/>
    </source>
</evidence>
<accession>F4EXX8</accession>
<dbReference type="RefSeq" id="WP_013740524.1">
    <property type="nucleotide sequence ID" value="NC_015437.1"/>
</dbReference>
<keyword evidence="1" id="KW-0732">Signal</keyword>
<dbReference type="EMBL" id="CP002637">
    <property type="protein sequence ID" value="AEB99185.1"/>
    <property type="molecule type" value="Genomic_DNA"/>
</dbReference>
<name>F4EXX8_SELS3</name>
<dbReference type="OrthoDB" id="3035565at2"/>
<proteinExistence type="predicted"/>
<gene>
    <name evidence="2" type="ordered locus">Selsp_0208</name>
</gene>
<dbReference type="HOGENOM" id="CLU_1633518_0_0_9"/>
<sequence length="161" mass="17540">MKRCVMLSLIAALLFAANLCSAARLPDADYALGGIQFGSDADYVKSVYGDPDWVEYYAGTPGSGDIPLWIYHYGDSFIVGIETKRSTVSSMMTSADNGIATPRGIHVGSTLTEIQRAYGTLPQAHKANQGYCYSYGWGLISLDFYVDGKGKVYKIWTGYSD</sequence>
<dbReference type="AlphaFoldDB" id="F4EXX8"/>
<protein>
    <recommendedName>
        <fullName evidence="4">DUF5590 domain-containing protein</fullName>
    </recommendedName>
</protein>
<organism evidence="2 3">
    <name type="scientific">Selenomonas sputigena (strain ATCC 35185 / DSM 20758 / CCUG 44933 / VPI D19B-28)</name>
    <dbReference type="NCBI Taxonomy" id="546271"/>
    <lineage>
        <taxon>Bacteria</taxon>
        <taxon>Bacillati</taxon>
        <taxon>Bacillota</taxon>
        <taxon>Negativicutes</taxon>
        <taxon>Selenomonadales</taxon>
        <taxon>Selenomonadaceae</taxon>
        <taxon>Selenomonas</taxon>
    </lineage>
</organism>